<keyword evidence="4" id="KW-1185">Reference proteome</keyword>
<evidence type="ECO:0000313" key="4">
    <source>
        <dbReference type="Proteomes" id="UP000257109"/>
    </source>
</evidence>
<evidence type="ECO:0000259" key="2">
    <source>
        <dbReference type="Pfam" id="PF04195"/>
    </source>
</evidence>
<protein>
    <recommendedName>
        <fullName evidence="2">Transposase (putative) gypsy type domain-containing protein</fullName>
    </recommendedName>
</protein>
<name>A0A371F1T7_MUCPR</name>
<comment type="caution">
    <text evidence="3">The sequence shown here is derived from an EMBL/GenBank/DDBJ whole genome shotgun (WGS) entry which is preliminary data.</text>
</comment>
<reference evidence="3" key="1">
    <citation type="submission" date="2018-05" db="EMBL/GenBank/DDBJ databases">
        <title>Draft genome of Mucuna pruriens seed.</title>
        <authorList>
            <person name="Nnadi N.E."/>
            <person name="Vos R."/>
            <person name="Hasami M.H."/>
            <person name="Devisetty U.K."/>
            <person name="Aguiy J.C."/>
        </authorList>
    </citation>
    <scope>NUCLEOTIDE SEQUENCE [LARGE SCALE GENOMIC DNA]</scope>
    <source>
        <strain evidence="3">JCA_2017</strain>
    </source>
</reference>
<dbReference type="EMBL" id="QJKJ01010987">
    <property type="protein sequence ID" value="RDX72260.1"/>
    <property type="molecule type" value="Genomic_DNA"/>
</dbReference>
<gene>
    <name evidence="3" type="ORF">CR513_48277</name>
</gene>
<feature type="compositionally biased region" description="Polar residues" evidence="1">
    <location>
        <begin position="187"/>
        <end position="196"/>
    </location>
</feature>
<sequence length="234" mass="26444">MANAICQREPWSVNVFPYRPDESVDGHSAAGEITYFYLYDTLPLKLGVKLPFTHFERSVLCALNVAPTTLHPNSWDFVRAFKLLCEDVGRAPSLSVFFWFFSIRKVDRVGWTSLSGRPKHKLFKSFLEIVRKDVEEWENEFIEELSHFPVLLSTDIIKGVEEDVSTDRRRGESASLPISTAEPDDATQASVESTPKTPLMVILDSPDNSSRLAEIDLVLSKKCVVNNMAQACCR</sequence>
<proteinExistence type="predicted"/>
<feature type="domain" description="Transposase (putative) gypsy type" evidence="2">
    <location>
        <begin position="46"/>
        <end position="104"/>
    </location>
</feature>
<dbReference type="OrthoDB" id="1436780at2759"/>
<dbReference type="Pfam" id="PF04195">
    <property type="entry name" value="Transposase_28"/>
    <property type="match status" value="1"/>
</dbReference>
<dbReference type="Proteomes" id="UP000257109">
    <property type="component" value="Unassembled WGS sequence"/>
</dbReference>
<dbReference type="PANTHER" id="PTHR31099:SF28">
    <property type="entry name" value="F5J5.12"/>
    <property type="match status" value="1"/>
</dbReference>
<evidence type="ECO:0000256" key="1">
    <source>
        <dbReference type="SAM" id="MobiDB-lite"/>
    </source>
</evidence>
<dbReference type="PANTHER" id="PTHR31099">
    <property type="entry name" value="OS06G0165300 PROTEIN"/>
    <property type="match status" value="1"/>
</dbReference>
<feature type="region of interest" description="Disordered" evidence="1">
    <location>
        <begin position="164"/>
        <end position="199"/>
    </location>
</feature>
<evidence type="ECO:0000313" key="3">
    <source>
        <dbReference type="EMBL" id="RDX72260.1"/>
    </source>
</evidence>
<dbReference type="InterPro" id="IPR007321">
    <property type="entry name" value="Transposase_28"/>
</dbReference>
<dbReference type="AlphaFoldDB" id="A0A371F1T7"/>
<accession>A0A371F1T7</accession>
<organism evidence="3 4">
    <name type="scientific">Mucuna pruriens</name>
    <name type="common">Velvet bean</name>
    <name type="synonym">Dolichos pruriens</name>
    <dbReference type="NCBI Taxonomy" id="157652"/>
    <lineage>
        <taxon>Eukaryota</taxon>
        <taxon>Viridiplantae</taxon>
        <taxon>Streptophyta</taxon>
        <taxon>Embryophyta</taxon>
        <taxon>Tracheophyta</taxon>
        <taxon>Spermatophyta</taxon>
        <taxon>Magnoliopsida</taxon>
        <taxon>eudicotyledons</taxon>
        <taxon>Gunneridae</taxon>
        <taxon>Pentapetalae</taxon>
        <taxon>rosids</taxon>
        <taxon>fabids</taxon>
        <taxon>Fabales</taxon>
        <taxon>Fabaceae</taxon>
        <taxon>Papilionoideae</taxon>
        <taxon>50 kb inversion clade</taxon>
        <taxon>NPAAA clade</taxon>
        <taxon>indigoferoid/millettioid clade</taxon>
        <taxon>Phaseoleae</taxon>
        <taxon>Mucuna</taxon>
    </lineage>
</organism>
<feature type="non-terminal residue" evidence="3">
    <location>
        <position position="1"/>
    </location>
</feature>